<comment type="catalytic activity">
    <reaction evidence="1">
        <text>Endonucleolytic cleavage to nucleoside 3'-phosphates and 3'-phosphooligonucleotide end-products.</text>
        <dbReference type="EC" id="3.1.22.1"/>
    </reaction>
</comment>
<reference evidence="20" key="1">
    <citation type="journal article" date="2023" name="Science">
        <title>Genome structures resolve the early diversification of teleost fishes.</title>
        <authorList>
            <person name="Parey E."/>
            <person name="Louis A."/>
            <person name="Montfort J."/>
            <person name="Bouchez O."/>
            <person name="Roques C."/>
            <person name="Iampietro C."/>
            <person name="Lluch J."/>
            <person name="Castinel A."/>
            <person name="Donnadieu C."/>
            <person name="Desvignes T."/>
            <person name="Floi Bucao C."/>
            <person name="Jouanno E."/>
            <person name="Wen M."/>
            <person name="Mejri S."/>
            <person name="Dirks R."/>
            <person name="Jansen H."/>
            <person name="Henkel C."/>
            <person name="Chen W.J."/>
            <person name="Zahm M."/>
            <person name="Cabau C."/>
            <person name="Klopp C."/>
            <person name="Thompson A.W."/>
            <person name="Robinson-Rechavi M."/>
            <person name="Braasch I."/>
            <person name="Lecointre G."/>
            <person name="Bobe J."/>
            <person name="Postlethwait J.H."/>
            <person name="Berthelot C."/>
            <person name="Roest Crollius H."/>
            <person name="Guiguen Y."/>
        </authorList>
    </citation>
    <scope>NUCLEOTIDE SEQUENCE</scope>
    <source>
        <strain evidence="20">Concon-B</strain>
    </source>
</reference>
<dbReference type="GO" id="GO:0006309">
    <property type="term" value="P:apoptotic DNA fragmentation"/>
    <property type="evidence" value="ECO:0007669"/>
    <property type="project" value="TreeGrafter"/>
</dbReference>
<evidence type="ECO:0000256" key="17">
    <source>
        <dbReference type="ARBA" id="ARBA00043033"/>
    </source>
</evidence>
<keyword evidence="9" id="KW-0255">Endonuclease</keyword>
<evidence type="ECO:0000256" key="16">
    <source>
        <dbReference type="ARBA" id="ARBA00041918"/>
    </source>
</evidence>
<keyword evidence="10" id="KW-0378">Hydrolase</keyword>
<evidence type="ECO:0000256" key="19">
    <source>
        <dbReference type="SAM" id="MobiDB-lite"/>
    </source>
</evidence>
<dbReference type="OrthoDB" id="10261598at2759"/>
<evidence type="ECO:0000256" key="13">
    <source>
        <dbReference type="ARBA" id="ARBA00023228"/>
    </source>
</evidence>
<dbReference type="Gene3D" id="1.25.40.10">
    <property type="entry name" value="Tetratricopeptide repeat domain"/>
    <property type="match status" value="1"/>
</dbReference>
<comment type="caution">
    <text evidence="20">The sequence shown here is derived from an EMBL/GenBank/DDBJ whole genome shotgun (WGS) entry which is preliminary data.</text>
</comment>
<name>A0A9Q1E1R8_CONCO</name>
<evidence type="ECO:0000256" key="5">
    <source>
        <dbReference type="ARBA" id="ARBA00022473"/>
    </source>
</evidence>
<dbReference type="PANTHER" id="PTHR10858">
    <property type="entry name" value="DEOXYRIBONUCLEASE II"/>
    <property type="match status" value="1"/>
</dbReference>
<keyword evidence="13" id="KW-0458">Lysosome</keyword>
<dbReference type="GO" id="GO:0030695">
    <property type="term" value="F:GTPase regulator activity"/>
    <property type="evidence" value="ECO:0007669"/>
    <property type="project" value="InterPro"/>
</dbReference>
<dbReference type="InterPro" id="IPR011990">
    <property type="entry name" value="TPR-like_helical_dom_sf"/>
</dbReference>
<comment type="function">
    <text evidence="18">Hydrolyzes DNA under acidic conditions with a preference for double-stranded DNA. Plays a major role in the clearance of nucleic acids generated through apoptosis, hence preventing autoinflammation. Necessary for proper fetal development and for definitive erythropoiesis in fetal liver and bone marrow, where it degrades nuclear DNA expelled from erythroid precursor cells.</text>
</comment>
<evidence type="ECO:0000256" key="1">
    <source>
        <dbReference type="ARBA" id="ARBA00000447"/>
    </source>
</evidence>
<feature type="compositionally biased region" description="Basic and acidic residues" evidence="19">
    <location>
        <begin position="298"/>
        <end position="316"/>
    </location>
</feature>
<evidence type="ECO:0000256" key="15">
    <source>
        <dbReference type="ARBA" id="ARBA00041393"/>
    </source>
</evidence>
<feature type="compositionally biased region" description="Basic and acidic residues" evidence="19">
    <location>
        <begin position="112"/>
        <end position="145"/>
    </location>
</feature>
<evidence type="ECO:0000256" key="14">
    <source>
        <dbReference type="ARBA" id="ARBA00039868"/>
    </source>
</evidence>
<evidence type="ECO:0000256" key="12">
    <source>
        <dbReference type="ARBA" id="ARBA00023180"/>
    </source>
</evidence>
<dbReference type="Proteomes" id="UP001152803">
    <property type="component" value="Unassembled WGS sequence"/>
</dbReference>
<dbReference type="EC" id="3.1.22.1" evidence="4"/>
<evidence type="ECO:0000256" key="7">
    <source>
        <dbReference type="ARBA" id="ARBA00022722"/>
    </source>
</evidence>
<feature type="compositionally biased region" description="Basic and acidic residues" evidence="19">
    <location>
        <begin position="89"/>
        <end position="99"/>
    </location>
</feature>
<evidence type="ECO:0000256" key="4">
    <source>
        <dbReference type="ARBA" id="ARBA00012036"/>
    </source>
</evidence>
<dbReference type="InterPro" id="IPR004947">
    <property type="entry name" value="DNase_II"/>
</dbReference>
<dbReference type="GO" id="GO:0005764">
    <property type="term" value="C:lysosome"/>
    <property type="evidence" value="ECO:0007669"/>
    <property type="project" value="UniProtKB-SubCell"/>
</dbReference>
<evidence type="ECO:0000256" key="8">
    <source>
        <dbReference type="ARBA" id="ARBA00022729"/>
    </source>
</evidence>
<evidence type="ECO:0000256" key="3">
    <source>
        <dbReference type="ARBA" id="ARBA00007527"/>
    </source>
</evidence>
<keyword evidence="11" id="KW-1015">Disulfide bond</keyword>
<feature type="region of interest" description="Disordered" evidence="19">
    <location>
        <begin position="286"/>
        <end position="316"/>
    </location>
</feature>
<evidence type="ECO:0000256" key="9">
    <source>
        <dbReference type="ARBA" id="ARBA00022759"/>
    </source>
</evidence>
<accession>A0A9Q1E1R8</accession>
<dbReference type="GO" id="GO:0004531">
    <property type="term" value="F:deoxyribonuclease II activity"/>
    <property type="evidence" value="ECO:0007669"/>
    <property type="project" value="UniProtKB-EC"/>
</dbReference>
<dbReference type="AlphaFoldDB" id="A0A9Q1E1R8"/>
<keyword evidence="12" id="KW-0325">Glycoprotein</keyword>
<evidence type="ECO:0000256" key="11">
    <source>
        <dbReference type="ARBA" id="ARBA00023157"/>
    </source>
</evidence>
<feature type="compositionally biased region" description="Basic and acidic residues" evidence="19">
    <location>
        <begin position="151"/>
        <end position="168"/>
    </location>
</feature>
<keyword evidence="5" id="KW-0217">Developmental protein</keyword>
<evidence type="ECO:0000313" key="20">
    <source>
        <dbReference type="EMBL" id="KAJ8288032.1"/>
    </source>
</evidence>
<feature type="compositionally biased region" description="Acidic residues" evidence="19">
    <location>
        <begin position="45"/>
        <end position="61"/>
    </location>
</feature>
<sequence length="767" mass="86318">MFSERQMSKTGSMFDGGLIQTSMEANTESVDIKVHTMKEDKVCEIDSEDEMVNKEDTEDPEEERKYFSGKGESEDGETGVKNIIQDSELEIKKQNKVETENDEKTEEVNQGQRRDSEEREEKRQDFEDQTIKDVNAKINREEGSHIIEGIKTPRETDAEEVKDRERQQDTTNAKPVAQLLAPISAEPKSRDRLSPQDVQKQIRRLTPDFPDSLYELLCSLQEGRRLNDQRCSFIMERRCHSEPSTPVPRHRVVFSSMTSLQKEEFFEFVATSQGRRLDDQRAELHDVPAPQPPLQPKASDRKTSLKGAEARRVAPRPAPKEELYNMILTSQAQGRLEEQRSPAPGPMDDEDFFSLLLRPPHNLRPLVELSLRPKQSLAGVSTVLNLGSEDKARSAVMFSLGFLFLLYTAAECAASPISCYNDQGDTVDWFYLYKLPHRKHKPDEGLKYLLMDGGSEGWTEGRGLVNDSAGALGRTVGQLYEQKGSEIAYILYNDQKPNNTGEKGTDVDSNRRGHTKGVVLVDKTQGFWLVHSTPNFPSVKKRGEFSYPHSGIMNGQNFLCVTYPLRMFQTIGEQLQINEPVVYDCNVPDSLASVLPSMAEVCRRAKGDERNLSLSHSTHFSSQLSNRSVSLTSLAGTNFISFAKSASFRNDLYHSWVAPALQSDLLVQFWHLSRGILPSDCSSNWKVLNIKTISLGETATFNSTYDHSKWAVSKGSGAQDEAGGWICVGDINRNEAEEKRGGGTVCHRDATVWKAYRTAVMECFPCE</sequence>
<evidence type="ECO:0000256" key="6">
    <source>
        <dbReference type="ARBA" id="ARBA00022703"/>
    </source>
</evidence>
<comment type="similarity">
    <text evidence="3">Belongs to the DNase II family.</text>
</comment>
<protein>
    <recommendedName>
        <fullName evidence="14">Deoxyribonuclease-2-alpha</fullName>
        <ecNumber evidence="4">3.1.22.1</ecNumber>
    </recommendedName>
    <alternativeName>
        <fullName evidence="15">Acid DNase</fullName>
    </alternativeName>
    <alternativeName>
        <fullName evidence="17">Deoxyribonuclease II alpha</fullName>
    </alternativeName>
    <alternativeName>
        <fullName evidence="16">Lysosomal DNase II</fullName>
    </alternativeName>
</protein>
<feature type="region of interest" description="Disordered" evidence="19">
    <location>
        <begin position="44"/>
        <end position="177"/>
    </location>
</feature>
<comment type="subcellular location">
    <subcellularLocation>
        <location evidence="2">Lysosome</location>
    </subcellularLocation>
</comment>
<dbReference type="EMBL" id="JAFJMO010000001">
    <property type="protein sequence ID" value="KAJ8288032.1"/>
    <property type="molecule type" value="Genomic_DNA"/>
</dbReference>
<proteinExistence type="inferred from homology"/>
<gene>
    <name evidence="20" type="ORF">COCON_G00006910</name>
</gene>
<dbReference type="PANTHER" id="PTHR10858:SF9">
    <property type="entry name" value="DEOXYRIBONUCLEASE-2-ALPHA"/>
    <property type="match status" value="1"/>
</dbReference>
<dbReference type="SMART" id="SM00390">
    <property type="entry name" value="GoLoco"/>
    <property type="match status" value="3"/>
</dbReference>
<keyword evidence="21" id="KW-1185">Reference proteome</keyword>
<evidence type="ECO:0000256" key="2">
    <source>
        <dbReference type="ARBA" id="ARBA00004371"/>
    </source>
</evidence>
<evidence type="ECO:0000313" key="21">
    <source>
        <dbReference type="Proteomes" id="UP001152803"/>
    </source>
</evidence>
<evidence type="ECO:0000256" key="18">
    <source>
        <dbReference type="ARBA" id="ARBA00045381"/>
    </source>
</evidence>
<organism evidence="20 21">
    <name type="scientific">Conger conger</name>
    <name type="common">Conger eel</name>
    <name type="synonym">Muraena conger</name>
    <dbReference type="NCBI Taxonomy" id="82655"/>
    <lineage>
        <taxon>Eukaryota</taxon>
        <taxon>Metazoa</taxon>
        <taxon>Chordata</taxon>
        <taxon>Craniata</taxon>
        <taxon>Vertebrata</taxon>
        <taxon>Euteleostomi</taxon>
        <taxon>Actinopterygii</taxon>
        <taxon>Neopterygii</taxon>
        <taxon>Teleostei</taxon>
        <taxon>Anguilliformes</taxon>
        <taxon>Congridae</taxon>
        <taxon>Conger</taxon>
    </lineage>
</organism>
<keyword evidence="8" id="KW-0732">Signal</keyword>
<dbReference type="PROSITE" id="PS50877">
    <property type="entry name" value="GOLOCO"/>
    <property type="match status" value="3"/>
</dbReference>
<evidence type="ECO:0000256" key="10">
    <source>
        <dbReference type="ARBA" id="ARBA00022801"/>
    </source>
</evidence>
<dbReference type="Pfam" id="PF03265">
    <property type="entry name" value="DNase_II"/>
    <property type="match status" value="1"/>
</dbReference>
<dbReference type="Pfam" id="PF02188">
    <property type="entry name" value="GoLoco"/>
    <property type="match status" value="2"/>
</dbReference>
<keyword evidence="7" id="KW-0540">Nuclease</keyword>
<dbReference type="InterPro" id="IPR003109">
    <property type="entry name" value="GoLoco_motif"/>
</dbReference>
<keyword evidence="6" id="KW-0053">Apoptosis</keyword>